<dbReference type="Gene3D" id="3.40.50.300">
    <property type="entry name" value="P-loop containing nucleotide triphosphate hydrolases"/>
    <property type="match status" value="1"/>
</dbReference>
<evidence type="ECO:0000256" key="2">
    <source>
        <dbReference type="SAM" id="MobiDB-lite"/>
    </source>
</evidence>
<dbReference type="EMBL" id="JANFQO010000003">
    <property type="protein sequence ID" value="MCQ4163853.1"/>
    <property type="molecule type" value="Genomic_DNA"/>
</dbReference>
<proteinExistence type="predicted"/>
<comment type="caution">
    <text evidence="3">The sequence shown here is derived from an EMBL/GenBank/DDBJ whole genome shotgun (WGS) entry which is preliminary data.</text>
</comment>
<name>A0ABT1QMV5_9GAMM</name>
<organism evidence="3 4">
    <name type="scientific">Tahibacter harae</name>
    <dbReference type="NCBI Taxonomy" id="2963937"/>
    <lineage>
        <taxon>Bacteria</taxon>
        <taxon>Pseudomonadati</taxon>
        <taxon>Pseudomonadota</taxon>
        <taxon>Gammaproteobacteria</taxon>
        <taxon>Lysobacterales</taxon>
        <taxon>Rhodanobacteraceae</taxon>
        <taxon>Tahibacter</taxon>
    </lineage>
</organism>
<dbReference type="RefSeq" id="WP_255911490.1">
    <property type="nucleotide sequence ID" value="NZ_JANFQO010000003.1"/>
</dbReference>
<dbReference type="Proteomes" id="UP001165498">
    <property type="component" value="Unassembled WGS sequence"/>
</dbReference>
<feature type="compositionally biased region" description="Low complexity" evidence="2">
    <location>
        <begin position="606"/>
        <end position="620"/>
    </location>
</feature>
<dbReference type="SUPFAM" id="SSF52540">
    <property type="entry name" value="P-loop containing nucleoside triphosphate hydrolases"/>
    <property type="match status" value="1"/>
</dbReference>
<sequence length="630" mass="68860">MAIALKRLTVRGPGVVAAEVGFDRLRNLVRGPSDTGKSHIFDCIWYLLGGSAAPEHLPESAGYDSMELVFTHGEYEYLVRKAIAGGAAAIFVRLDPVHAADGAPNRLEPVDQDLGELLVKLSGAGGKQMLRSRSERGPVTGDDLRHWALLSQPDMIAKEATSGTGPAAPKRVSSFSLFLTGLDDSAIELYKTNSEKDQAAGKLALAEAELARTQAGIPADVDRESTVVALERVDESLGMLTTQLQVRSSLLRDLRLQISVEGEALGGAATRLASAKSIHERFTLLDQKYSNDLARLGATDEGIAFFEALSETPCPLCGTPIEQQIDPGDLKPRAPMKYRDAVAAEAEKIRELRRGLQQSLAHEQVRIEGATAEVRQLTWSLKNLEEHETQILRTAAVEFDADPRQLAEEHTRLSSLLGAFDEATRLKQEIARLEQEKKQKRTALVRNSGTHDTEVGKLAREMLVDWGFTTIGSVYVDAAVCDLVVDGRRRLSYGAGKRGLFRTALTIALMRYALTQGHPHLGAVVLDSPLKAYAQKESPDDTDRDIPTATVNESFYRWLSRWDGPGQIIVLENEVVDPVIARMLKAIEFTDSHTHGRQGFYPPRPSLLTLQPPALPAQASDTDGTDELLD</sequence>
<feature type="region of interest" description="Disordered" evidence="2">
    <location>
        <begin position="595"/>
        <end position="630"/>
    </location>
</feature>
<accession>A0ABT1QMV5</accession>
<keyword evidence="1" id="KW-0175">Coiled coil</keyword>
<evidence type="ECO:0000256" key="1">
    <source>
        <dbReference type="SAM" id="Coils"/>
    </source>
</evidence>
<evidence type="ECO:0000313" key="3">
    <source>
        <dbReference type="EMBL" id="MCQ4163853.1"/>
    </source>
</evidence>
<gene>
    <name evidence="3" type="ORF">NM961_03930</name>
</gene>
<feature type="coiled-coil region" evidence="1">
    <location>
        <begin position="416"/>
        <end position="443"/>
    </location>
</feature>
<evidence type="ECO:0008006" key="5">
    <source>
        <dbReference type="Google" id="ProtNLM"/>
    </source>
</evidence>
<dbReference type="InterPro" id="IPR027417">
    <property type="entry name" value="P-loop_NTPase"/>
</dbReference>
<evidence type="ECO:0000313" key="4">
    <source>
        <dbReference type="Proteomes" id="UP001165498"/>
    </source>
</evidence>
<reference evidence="3" key="1">
    <citation type="submission" date="2022-07" db="EMBL/GenBank/DDBJ databases">
        <title>Tahibacter sp., a new gammaproteobacterium isolated from the silt sample collected at pig farm.</title>
        <authorList>
            <person name="Chen H."/>
        </authorList>
    </citation>
    <scope>NUCLEOTIDE SEQUENCE</scope>
    <source>
        <strain evidence="3">P2K</strain>
    </source>
</reference>
<protein>
    <recommendedName>
        <fullName evidence="5">AAA domain-containing protein</fullName>
    </recommendedName>
</protein>
<keyword evidence="4" id="KW-1185">Reference proteome</keyword>